<dbReference type="EMBL" id="JANBPT010000614">
    <property type="protein sequence ID" value="KAJ1915776.1"/>
    <property type="molecule type" value="Genomic_DNA"/>
</dbReference>
<dbReference type="PANTHER" id="PTHR10978:SF5">
    <property type="entry name" value="SUCCINATE DEHYDROGENASE CYTOCHROME B560 SUBUNIT, MITOCHONDRIAL"/>
    <property type="match status" value="1"/>
</dbReference>
<dbReference type="PANTHER" id="PTHR10978">
    <property type="entry name" value="SUCCINATE DEHYDROGENASE CYTOCHROME B560 SUBUNIT"/>
    <property type="match status" value="1"/>
</dbReference>
<dbReference type="PROSITE" id="PS01000">
    <property type="entry name" value="SDH_CYT_1"/>
    <property type="match status" value="1"/>
</dbReference>
<evidence type="ECO:0000313" key="10">
    <source>
        <dbReference type="Proteomes" id="UP001150569"/>
    </source>
</evidence>
<feature type="transmembrane region" description="Helical" evidence="8">
    <location>
        <begin position="152"/>
        <end position="173"/>
    </location>
</feature>
<dbReference type="GO" id="GO:0006121">
    <property type="term" value="P:mitochondrial electron transport, succinate to ubiquinone"/>
    <property type="evidence" value="ECO:0007669"/>
    <property type="project" value="TreeGrafter"/>
</dbReference>
<dbReference type="GO" id="GO:0006099">
    <property type="term" value="P:tricarboxylic acid cycle"/>
    <property type="evidence" value="ECO:0007669"/>
    <property type="project" value="InterPro"/>
</dbReference>
<evidence type="ECO:0000256" key="4">
    <source>
        <dbReference type="ARBA" id="ARBA00022723"/>
    </source>
</evidence>
<keyword evidence="6" id="KW-0408">Iron</keyword>
<sequence>MSALNLAKRGVLVYQPLTRSSILMTSRVMSAQAPSTSSGQSEIAQRARAHRPLSPDLSIYQPQLTWYLSSLHRVTGAFLAAGLYAGAISYVAAPVVLGMSFDSASIVSAFAALSPAAKFSVKMALALPFTFHSYNGIRHLIWDTGRALTLKGVYTGGYAVLGATALTSAILAAI</sequence>
<dbReference type="CDD" id="cd03499">
    <property type="entry name" value="SQR_TypeC_SdhC"/>
    <property type="match status" value="1"/>
</dbReference>
<dbReference type="Gene3D" id="1.20.1300.10">
    <property type="entry name" value="Fumarate reductase/succinate dehydrogenase, transmembrane subunit"/>
    <property type="match status" value="1"/>
</dbReference>
<keyword evidence="7 8" id="KW-0472">Membrane</keyword>
<feature type="transmembrane region" description="Helical" evidence="8">
    <location>
        <begin position="77"/>
        <end position="97"/>
    </location>
</feature>
<dbReference type="InterPro" id="IPR014314">
    <property type="entry name" value="Succ_DH_cytb556"/>
</dbReference>
<dbReference type="AlphaFoldDB" id="A0A9W8DRV8"/>
<dbReference type="Proteomes" id="UP001150569">
    <property type="component" value="Unassembled WGS sequence"/>
</dbReference>
<keyword evidence="5 8" id="KW-1133">Transmembrane helix</keyword>
<gene>
    <name evidence="9" type="ORF">IWQ60_008334</name>
</gene>
<evidence type="ECO:0000313" key="9">
    <source>
        <dbReference type="EMBL" id="KAJ1915776.1"/>
    </source>
</evidence>
<dbReference type="InterPro" id="IPR018495">
    <property type="entry name" value="Succ_DH_cyt_bsu_CS"/>
</dbReference>
<dbReference type="SUPFAM" id="SSF81343">
    <property type="entry name" value="Fumarate reductase respiratory complex transmembrane subunits"/>
    <property type="match status" value="1"/>
</dbReference>
<keyword evidence="10" id="KW-1185">Reference proteome</keyword>
<dbReference type="NCBIfam" id="TIGR02970">
    <property type="entry name" value="succ_dehyd_cytB"/>
    <property type="match status" value="1"/>
</dbReference>
<accession>A0A9W8DRV8</accession>
<evidence type="ECO:0000256" key="3">
    <source>
        <dbReference type="ARBA" id="ARBA00022692"/>
    </source>
</evidence>
<keyword evidence="4" id="KW-0479">Metal-binding</keyword>
<proteinExistence type="predicted"/>
<dbReference type="OrthoDB" id="588261at2759"/>
<protein>
    <submittedName>
        <fullName evidence="9">Uncharacterized protein</fullName>
    </submittedName>
</protein>
<reference evidence="9" key="1">
    <citation type="submission" date="2022-07" db="EMBL/GenBank/DDBJ databases">
        <title>Phylogenomic reconstructions and comparative analyses of Kickxellomycotina fungi.</title>
        <authorList>
            <person name="Reynolds N.K."/>
            <person name="Stajich J.E."/>
            <person name="Barry K."/>
            <person name="Grigoriev I.V."/>
            <person name="Crous P."/>
            <person name="Smith M.E."/>
        </authorList>
    </citation>
    <scope>NUCLEOTIDE SEQUENCE</scope>
    <source>
        <strain evidence="9">RSA 861</strain>
    </source>
</reference>
<dbReference type="GO" id="GO:0016020">
    <property type="term" value="C:membrane"/>
    <property type="evidence" value="ECO:0007669"/>
    <property type="project" value="UniProtKB-SubCell"/>
</dbReference>
<dbReference type="GO" id="GO:0046872">
    <property type="term" value="F:metal ion binding"/>
    <property type="evidence" value="ECO:0007669"/>
    <property type="project" value="UniProtKB-KW"/>
</dbReference>
<evidence type="ECO:0000256" key="2">
    <source>
        <dbReference type="ARBA" id="ARBA00022617"/>
    </source>
</evidence>
<evidence type="ECO:0000256" key="7">
    <source>
        <dbReference type="ARBA" id="ARBA00023136"/>
    </source>
</evidence>
<evidence type="ECO:0000256" key="8">
    <source>
        <dbReference type="SAM" id="Phobius"/>
    </source>
</evidence>
<dbReference type="Pfam" id="PF01127">
    <property type="entry name" value="Sdh_cyt"/>
    <property type="match status" value="1"/>
</dbReference>
<dbReference type="InterPro" id="IPR000701">
    <property type="entry name" value="SuccDH_FuR_B_TM-su"/>
</dbReference>
<keyword evidence="3 8" id="KW-0812">Transmembrane</keyword>
<name>A0A9W8DRV8_9FUNG</name>
<dbReference type="InterPro" id="IPR034804">
    <property type="entry name" value="SQR/QFR_C/D"/>
</dbReference>
<feature type="transmembrane region" description="Helical" evidence="8">
    <location>
        <begin position="109"/>
        <end position="131"/>
    </location>
</feature>
<dbReference type="PROSITE" id="PS01001">
    <property type="entry name" value="SDH_CYT_2"/>
    <property type="match status" value="1"/>
</dbReference>
<evidence type="ECO:0000256" key="1">
    <source>
        <dbReference type="ARBA" id="ARBA00004141"/>
    </source>
</evidence>
<evidence type="ECO:0000256" key="6">
    <source>
        <dbReference type="ARBA" id="ARBA00023004"/>
    </source>
</evidence>
<keyword evidence="2" id="KW-0349">Heme</keyword>
<organism evidence="9 10">
    <name type="scientific">Tieghemiomyces parasiticus</name>
    <dbReference type="NCBI Taxonomy" id="78921"/>
    <lineage>
        <taxon>Eukaryota</taxon>
        <taxon>Fungi</taxon>
        <taxon>Fungi incertae sedis</taxon>
        <taxon>Zoopagomycota</taxon>
        <taxon>Kickxellomycotina</taxon>
        <taxon>Dimargaritomycetes</taxon>
        <taxon>Dimargaritales</taxon>
        <taxon>Dimargaritaceae</taxon>
        <taxon>Tieghemiomyces</taxon>
    </lineage>
</organism>
<dbReference type="GO" id="GO:0005739">
    <property type="term" value="C:mitochondrion"/>
    <property type="evidence" value="ECO:0007669"/>
    <property type="project" value="GOC"/>
</dbReference>
<dbReference type="GO" id="GO:0009055">
    <property type="term" value="F:electron transfer activity"/>
    <property type="evidence" value="ECO:0007669"/>
    <property type="project" value="InterPro"/>
</dbReference>
<evidence type="ECO:0000256" key="5">
    <source>
        <dbReference type="ARBA" id="ARBA00022989"/>
    </source>
</evidence>
<comment type="subcellular location">
    <subcellularLocation>
        <location evidence="1">Membrane</location>
        <topology evidence="1">Multi-pass membrane protein</topology>
    </subcellularLocation>
</comment>
<comment type="caution">
    <text evidence="9">The sequence shown here is derived from an EMBL/GenBank/DDBJ whole genome shotgun (WGS) entry which is preliminary data.</text>
</comment>